<evidence type="ECO:0000313" key="3">
    <source>
        <dbReference type="Proteomes" id="UP001240150"/>
    </source>
</evidence>
<name>A0ABY8WM50_9ACTN</name>
<dbReference type="RefSeq" id="WP_284920355.1">
    <property type="nucleotide sequence ID" value="NZ_CP126980.1"/>
</dbReference>
<keyword evidence="1" id="KW-1133">Transmembrane helix</keyword>
<proteinExistence type="predicted"/>
<gene>
    <name evidence="2" type="ORF">ACTOB_002542</name>
</gene>
<sequence>MDETAAGQDPGTSPIRATGPTAAAIGLLGLLVAGAGFGLALRHAGTTATEILAATGIGAGTLATAAAVLGGLRALTRPRSVASTVTAGALSVAGLVLIVASGLVTALDRPAPVTADGPRISAQTTGKGDPGGVTVQVVTPGLSPGQPMDVLLTGYAFDGSSFALGRSLSPAGADGVARTALAATTENEKITVEVLTKGRICSQDLPLSDPDAAIPALRCRDN</sequence>
<accession>A0ABY8WM50</accession>
<feature type="transmembrane region" description="Helical" evidence="1">
    <location>
        <begin position="51"/>
        <end position="75"/>
    </location>
</feature>
<organism evidence="2 3">
    <name type="scientific">Actinoplanes oblitus</name>
    <dbReference type="NCBI Taxonomy" id="3040509"/>
    <lineage>
        <taxon>Bacteria</taxon>
        <taxon>Bacillati</taxon>
        <taxon>Actinomycetota</taxon>
        <taxon>Actinomycetes</taxon>
        <taxon>Micromonosporales</taxon>
        <taxon>Micromonosporaceae</taxon>
        <taxon>Actinoplanes</taxon>
    </lineage>
</organism>
<keyword evidence="1" id="KW-0812">Transmembrane</keyword>
<evidence type="ECO:0000256" key="1">
    <source>
        <dbReference type="SAM" id="Phobius"/>
    </source>
</evidence>
<dbReference type="EMBL" id="CP126980">
    <property type="protein sequence ID" value="WIM98920.1"/>
    <property type="molecule type" value="Genomic_DNA"/>
</dbReference>
<keyword evidence="1" id="KW-0472">Membrane</keyword>
<reference evidence="2 3" key="1">
    <citation type="submission" date="2023-06" db="EMBL/GenBank/DDBJ databases">
        <authorList>
            <person name="Yushchuk O."/>
            <person name="Binda E."/>
            <person name="Ruckert-Reed C."/>
            <person name="Fedorenko V."/>
            <person name="Kalinowski J."/>
            <person name="Marinelli F."/>
        </authorList>
    </citation>
    <scope>NUCLEOTIDE SEQUENCE [LARGE SCALE GENOMIC DNA]</scope>
    <source>
        <strain evidence="2 3">NRRL 3884</strain>
    </source>
</reference>
<keyword evidence="3" id="KW-1185">Reference proteome</keyword>
<evidence type="ECO:0000313" key="2">
    <source>
        <dbReference type="EMBL" id="WIM98920.1"/>
    </source>
</evidence>
<protein>
    <submittedName>
        <fullName evidence="2">Uncharacterized protein</fullName>
    </submittedName>
</protein>
<dbReference type="Proteomes" id="UP001240150">
    <property type="component" value="Chromosome"/>
</dbReference>
<feature type="transmembrane region" description="Helical" evidence="1">
    <location>
        <begin position="20"/>
        <end position="39"/>
    </location>
</feature>
<feature type="transmembrane region" description="Helical" evidence="1">
    <location>
        <begin position="81"/>
        <end position="104"/>
    </location>
</feature>